<dbReference type="InterPro" id="IPR036390">
    <property type="entry name" value="WH_DNA-bd_sf"/>
</dbReference>
<evidence type="ECO:0000259" key="1">
    <source>
        <dbReference type="Pfam" id="PF03551"/>
    </source>
</evidence>
<dbReference type="InterPro" id="IPR036388">
    <property type="entry name" value="WH-like_DNA-bd_sf"/>
</dbReference>
<dbReference type="Pfam" id="PF03551">
    <property type="entry name" value="PadR"/>
    <property type="match status" value="1"/>
</dbReference>
<dbReference type="InterPro" id="IPR005149">
    <property type="entry name" value="Tscrpt_reg_PadR_N"/>
</dbReference>
<dbReference type="SUPFAM" id="SSF46785">
    <property type="entry name" value="Winged helix' DNA-binding domain"/>
    <property type="match status" value="1"/>
</dbReference>
<protein>
    <submittedName>
        <fullName evidence="2">Helix-turn-helix transcriptional regulator</fullName>
    </submittedName>
</protein>
<comment type="caution">
    <text evidence="2">The sequence shown here is derived from an EMBL/GenBank/DDBJ whole genome shotgun (WGS) entry which is preliminary data.</text>
</comment>
<evidence type="ECO:0000313" key="3">
    <source>
        <dbReference type="Proteomes" id="UP001172083"/>
    </source>
</evidence>
<keyword evidence="3" id="KW-1185">Reference proteome</keyword>
<dbReference type="Gene3D" id="1.10.10.10">
    <property type="entry name" value="Winged helix-like DNA-binding domain superfamily/Winged helix DNA-binding domain"/>
    <property type="match status" value="1"/>
</dbReference>
<reference evidence="2" key="1">
    <citation type="submission" date="2023-06" db="EMBL/GenBank/DDBJ databases">
        <title>Genomic of Agaribacillus aureum.</title>
        <authorList>
            <person name="Wang G."/>
        </authorList>
    </citation>
    <scope>NUCLEOTIDE SEQUENCE</scope>
    <source>
        <strain evidence="2">BMA12</strain>
    </source>
</reference>
<dbReference type="Proteomes" id="UP001172083">
    <property type="component" value="Unassembled WGS sequence"/>
</dbReference>
<evidence type="ECO:0000313" key="2">
    <source>
        <dbReference type="EMBL" id="MDN5210589.1"/>
    </source>
</evidence>
<dbReference type="PANTHER" id="PTHR33169:SF14">
    <property type="entry name" value="TRANSCRIPTIONAL REGULATOR RV3488"/>
    <property type="match status" value="1"/>
</dbReference>
<gene>
    <name evidence="2" type="ORF">QQ020_00980</name>
</gene>
<dbReference type="InterPro" id="IPR052509">
    <property type="entry name" value="Metal_resp_DNA-bind_regulator"/>
</dbReference>
<feature type="domain" description="Transcription regulator PadR N-terminal" evidence="1">
    <location>
        <begin position="19"/>
        <end position="89"/>
    </location>
</feature>
<dbReference type="PANTHER" id="PTHR33169">
    <property type="entry name" value="PADR-FAMILY TRANSCRIPTIONAL REGULATOR"/>
    <property type="match status" value="1"/>
</dbReference>
<name>A0ABT8KYL7_9BACT</name>
<accession>A0ABT8KYL7</accession>
<dbReference type="RefSeq" id="WP_346755932.1">
    <property type="nucleotide sequence ID" value="NZ_JAUJEB010000001.1"/>
</dbReference>
<proteinExistence type="predicted"/>
<dbReference type="EMBL" id="JAUJEB010000001">
    <property type="protein sequence ID" value="MDN5210589.1"/>
    <property type="molecule type" value="Genomic_DNA"/>
</dbReference>
<sequence>MKGLNLGEFEEIVILAVAILDDKAYGYAISREIQHQTGRIVSLGAVHSALHRLEKKGFLQSHLAGATTKRGGKRRRFFLLTNYGKKAVEEKRRVRENMWLSIPKVVWAR</sequence>
<organism evidence="2 3">
    <name type="scientific">Agaribacillus aureus</name>
    <dbReference type="NCBI Taxonomy" id="3051825"/>
    <lineage>
        <taxon>Bacteria</taxon>
        <taxon>Pseudomonadati</taxon>
        <taxon>Bacteroidota</taxon>
        <taxon>Cytophagia</taxon>
        <taxon>Cytophagales</taxon>
        <taxon>Splendidivirgaceae</taxon>
        <taxon>Agaribacillus</taxon>
    </lineage>
</organism>